<dbReference type="RefSeq" id="WP_328984769.1">
    <property type="nucleotide sequence ID" value="NZ_CP121472.1"/>
</dbReference>
<evidence type="ECO:0000313" key="1">
    <source>
        <dbReference type="EMBL" id="WPL19025.1"/>
    </source>
</evidence>
<proteinExistence type="predicted"/>
<gene>
    <name evidence="1" type="ORF">Thiowin_04129</name>
</gene>
<keyword evidence="2" id="KW-1185">Reference proteome</keyword>
<sequence length="45" mass="4712">MSRDTRIPWHELLGKALTDAPYGAGALEVLNRLSTAALGVEASGC</sequence>
<name>A0ABZ0SDB5_9GAMM</name>
<organism evidence="1 2">
    <name type="scientific">Thiorhodovibrio winogradskyi</name>
    <dbReference type="NCBI Taxonomy" id="77007"/>
    <lineage>
        <taxon>Bacteria</taxon>
        <taxon>Pseudomonadati</taxon>
        <taxon>Pseudomonadota</taxon>
        <taxon>Gammaproteobacteria</taxon>
        <taxon>Chromatiales</taxon>
        <taxon>Chromatiaceae</taxon>
        <taxon>Thiorhodovibrio</taxon>
    </lineage>
</organism>
<dbReference type="Proteomes" id="UP001432180">
    <property type="component" value="Chromosome"/>
</dbReference>
<accession>A0ABZ0SDB5</accession>
<dbReference type="EMBL" id="CP121472">
    <property type="protein sequence ID" value="WPL19025.1"/>
    <property type="molecule type" value="Genomic_DNA"/>
</dbReference>
<reference evidence="1 2" key="1">
    <citation type="journal article" date="2023" name="Microorganisms">
        <title>Thiorhodovibrio frisius and Trv. litoralis spp. nov., Two Novel Members from a Clade of Fastidious Purple Sulfur Bacteria That Exhibit Unique Red-Shifted Light-Harvesting Capabilities.</title>
        <authorList>
            <person name="Methner A."/>
            <person name="Kuzyk S.B."/>
            <person name="Petersen J."/>
            <person name="Bauer S."/>
            <person name="Brinkmann H."/>
            <person name="Sichau K."/>
            <person name="Wanner G."/>
            <person name="Wolf J."/>
            <person name="Neumann-Schaal M."/>
            <person name="Henke P."/>
            <person name="Tank M."/>
            <person name="Sproer C."/>
            <person name="Bunk B."/>
            <person name="Overmann J."/>
        </authorList>
    </citation>
    <scope>NUCLEOTIDE SEQUENCE [LARGE SCALE GENOMIC DNA]</scope>
    <source>
        <strain evidence="1 2">DSM 6702</strain>
    </source>
</reference>
<protein>
    <submittedName>
        <fullName evidence="1">Uncharacterized protein</fullName>
    </submittedName>
</protein>
<evidence type="ECO:0000313" key="2">
    <source>
        <dbReference type="Proteomes" id="UP001432180"/>
    </source>
</evidence>